<dbReference type="InterPro" id="IPR000560">
    <property type="entry name" value="His_Pase_clade-2"/>
</dbReference>
<dbReference type="AlphaFoldDB" id="A0A7J6LC48"/>
<accession>A0A7J6LC48</accession>
<reference evidence="3 4" key="1">
    <citation type="submission" date="2020-04" db="EMBL/GenBank/DDBJ databases">
        <title>Perkinsus olseni comparative genomics.</title>
        <authorList>
            <person name="Bogema D.R."/>
        </authorList>
    </citation>
    <scope>NUCLEOTIDE SEQUENCE [LARGE SCALE GENOMIC DNA]</scope>
    <source>
        <strain evidence="3">ATCC PRA-31</strain>
    </source>
</reference>
<dbReference type="CDD" id="cd07061">
    <property type="entry name" value="HP_HAP_like"/>
    <property type="match status" value="1"/>
</dbReference>
<dbReference type="PANTHER" id="PTHR11567">
    <property type="entry name" value="ACID PHOSPHATASE-RELATED"/>
    <property type="match status" value="1"/>
</dbReference>
<dbReference type="GO" id="GO:0016791">
    <property type="term" value="F:phosphatase activity"/>
    <property type="evidence" value="ECO:0007669"/>
    <property type="project" value="TreeGrafter"/>
</dbReference>
<keyword evidence="2" id="KW-0378">Hydrolase</keyword>
<gene>
    <name evidence="3" type="ORF">FOL46_007709</name>
</gene>
<comment type="caution">
    <text evidence="3">The sequence shown here is derived from an EMBL/GenBank/DDBJ whole genome shotgun (WGS) entry which is preliminary data.</text>
</comment>
<dbReference type="EMBL" id="JABANN010000561">
    <property type="protein sequence ID" value="KAF4656743.1"/>
    <property type="molecule type" value="Genomic_DNA"/>
</dbReference>
<dbReference type="Proteomes" id="UP000572268">
    <property type="component" value="Unassembled WGS sequence"/>
</dbReference>
<dbReference type="SUPFAM" id="SSF53254">
    <property type="entry name" value="Phosphoglycerate mutase-like"/>
    <property type="match status" value="1"/>
</dbReference>
<organism evidence="3 4">
    <name type="scientific">Perkinsus olseni</name>
    <name type="common">Perkinsus atlanticus</name>
    <dbReference type="NCBI Taxonomy" id="32597"/>
    <lineage>
        <taxon>Eukaryota</taxon>
        <taxon>Sar</taxon>
        <taxon>Alveolata</taxon>
        <taxon>Perkinsozoa</taxon>
        <taxon>Perkinsea</taxon>
        <taxon>Perkinsida</taxon>
        <taxon>Perkinsidae</taxon>
        <taxon>Perkinsus</taxon>
    </lineage>
</organism>
<dbReference type="InterPro" id="IPR029033">
    <property type="entry name" value="His_PPase_superfam"/>
</dbReference>
<feature type="non-terminal residue" evidence="3">
    <location>
        <position position="432"/>
    </location>
</feature>
<dbReference type="Gene3D" id="3.40.50.1240">
    <property type="entry name" value="Phosphoglycerate mutase-like"/>
    <property type="match status" value="1"/>
</dbReference>
<dbReference type="Pfam" id="PF00328">
    <property type="entry name" value="His_Phos_2"/>
    <property type="match status" value="1"/>
</dbReference>
<evidence type="ECO:0000313" key="4">
    <source>
        <dbReference type="Proteomes" id="UP000572268"/>
    </source>
</evidence>
<evidence type="ECO:0000256" key="1">
    <source>
        <dbReference type="ARBA" id="ARBA00005375"/>
    </source>
</evidence>
<protein>
    <recommendedName>
        <fullName evidence="5">Lysophosphatidic acid phosphatase type 6</fullName>
    </recommendedName>
</protein>
<evidence type="ECO:0008006" key="5">
    <source>
        <dbReference type="Google" id="ProtNLM"/>
    </source>
</evidence>
<sequence length="432" mass="48029">ETLLGLLFAAKAYRFPEEESIYYCNSEMRWPDVPPRQDGSGAELERVLVFARHGTRMPWAERTCWIGDETRYKCSTRAFQGFTHSPSGGRSPGFTRIRGKRGVLAGGSCVLGQLVHSGVQMHLANGKQLGAAYKAALGLGEIPSEPEVMFRSTDVPRVYQSAEALAMGMFPEIVNVDPSNLTIIIPDRQSDPMTPSATVCPRLKNALNEFHDAPGAKRRAKQTSAERAVLGRITGRSEEFNTNDTRDMLSIYDSLFDCMTTHVCSTVPSEPKDVPSGLGPSAPVFKHVEQEGLFWFINRYGHSDKMRKLAFGPFIGDLLEDLTVRGRRLSVYLGHDTGPAISIMDTLQLTWMDSGNECAKTWPPFGAMLIMEIYSDKNVRFIYNGRVAFVEAIEECRGRSLCNYEMLSQHLAEVVPSELECKGIVAQRSLRS</sequence>
<evidence type="ECO:0000313" key="3">
    <source>
        <dbReference type="EMBL" id="KAF4656743.1"/>
    </source>
</evidence>
<dbReference type="PANTHER" id="PTHR11567:SF110">
    <property type="entry name" value="2-PHOSPHOXYLOSE PHOSPHATASE 1"/>
    <property type="match status" value="1"/>
</dbReference>
<comment type="similarity">
    <text evidence="1">Belongs to the histidine acid phosphatase family.</text>
</comment>
<proteinExistence type="inferred from homology"/>
<name>A0A7J6LC48_PEROL</name>
<evidence type="ECO:0000256" key="2">
    <source>
        <dbReference type="ARBA" id="ARBA00022801"/>
    </source>
</evidence>
<dbReference type="InterPro" id="IPR050645">
    <property type="entry name" value="Histidine_acid_phosphatase"/>
</dbReference>